<dbReference type="InterPro" id="IPR007922">
    <property type="entry name" value="DciA-like"/>
</dbReference>
<dbReference type="AlphaFoldDB" id="A0A917D8M5"/>
<evidence type="ECO:0008006" key="3">
    <source>
        <dbReference type="Google" id="ProtNLM"/>
    </source>
</evidence>
<dbReference type="PIRSF" id="PIRSF032064">
    <property type="entry name" value="UCP032064"/>
    <property type="match status" value="1"/>
</dbReference>
<sequence length="169" mass="18335">MARAPQRRGARPVGDLVSQLLDPVLARKAGMTTGLIAAWAELVGAKLGGVCRPEKLVWPPRLHEADAFQPATLVVACEGASVLRLQHQTSELIARVNAFFGYPAIDRLKIVQRAVTQPRLDRRPVLRGLKASEVSDIAAMTDRIEDPRLKAALAAFGTSVLQRLPMTKA</sequence>
<dbReference type="InterPro" id="IPR010593">
    <property type="entry name" value="DUF1159"/>
</dbReference>
<gene>
    <name evidence="1" type="ORF">GCM10011335_09010</name>
</gene>
<dbReference type="Pfam" id="PF05258">
    <property type="entry name" value="DciA"/>
    <property type="match status" value="1"/>
</dbReference>
<reference evidence="1" key="2">
    <citation type="submission" date="2020-09" db="EMBL/GenBank/DDBJ databases">
        <authorList>
            <person name="Sun Q."/>
            <person name="Zhou Y."/>
        </authorList>
    </citation>
    <scope>NUCLEOTIDE SEQUENCE</scope>
    <source>
        <strain evidence="1">CGMCC 1.15493</strain>
    </source>
</reference>
<protein>
    <recommendedName>
        <fullName evidence="3">DUF721 domain-containing protein</fullName>
    </recommendedName>
</protein>
<keyword evidence="2" id="KW-1185">Reference proteome</keyword>
<dbReference type="RefSeq" id="WP_188849392.1">
    <property type="nucleotide sequence ID" value="NZ_BMJJ01000002.1"/>
</dbReference>
<evidence type="ECO:0000313" key="2">
    <source>
        <dbReference type="Proteomes" id="UP000613160"/>
    </source>
</evidence>
<organism evidence="1 2">
    <name type="scientific">Aureimonas glaciei</name>
    <dbReference type="NCBI Taxonomy" id="1776957"/>
    <lineage>
        <taxon>Bacteria</taxon>
        <taxon>Pseudomonadati</taxon>
        <taxon>Pseudomonadota</taxon>
        <taxon>Alphaproteobacteria</taxon>
        <taxon>Hyphomicrobiales</taxon>
        <taxon>Aurantimonadaceae</taxon>
        <taxon>Aureimonas</taxon>
    </lineage>
</organism>
<comment type="caution">
    <text evidence="1">The sequence shown here is derived from an EMBL/GenBank/DDBJ whole genome shotgun (WGS) entry which is preliminary data.</text>
</comment>
<proteinExistence type="predicted"/>
<name>A0A917D8M5_9HYPH</name>
<reference evidence="1" key="1">
    <citation type="journal article" date="2014" name="Int. J. Syst. Evol. Microbiol.">
        <title>Complete genome sequence of Corynebacterium casei LMG S-19264T (=DSM 44701T), isolated from a smear-ripened cheese.</title>
        <authorList>
            <consortium name="US DOE Joint Genome Institute (JGI-PGF)"/>
            <person name="Walter F."/>
            <person name="Albersmeier A."/>
            <person name="Kalinowski J."/>
            <person name="Ruckert C."/>
        </authorList>
    </citation>
    <scope>NUCLEOTIDE SEQUENCE</scope>
    <source>
        <strain evidence="1">CGMCC 1.15493</strain>
    </source>
</reference>
<dbReference type="Proteomes" id="UP000613160">
    <property type="component" value="Unassembled WGS sequence"/>
</dbReference>
<dbReference type="EMBL" id="BMJJ01000002">
    <property type="protein sequence ID" value="GGD08352.1"/>
    <property type="molecule type" value="Genomic_DNA"/>
</dbReference>
<accession>A0A917D8M5</accession>
<evidence type="ECO:0000313" key="1">
    <source>
        <dbReference type="EMBL" id="GGD08352.1"/>
    </source>
</evidence>